<dbReference type="CDD" id="cd16936">
    <property type="entry name" value="HATPase_RsbW-like"/>
    <property type="match status" value="1"/>
</dbReference>
<name>A0ABM8EIE0_9BACT</name>
<dbReference type="InterPro" id="IPR003594">
    <property type="entry name" value="HATPase_dom"/>
</dbReference>
<dbReference type="EMBL" id="AP027151">
    <property type="protein sequence ID" value="BDV42173.1"/>
    <property type="molecule type" value="Genomic_DNA"/>
</dbReference>
<protein>
    <recommendedName>
        <fullName evidence="2">Histidine kinase/HSP90-like ATPase domain-containing protein</fullName>
    </recommendedName>
</protein>
<evidence type="ECO:0000313" key="4">
    <source>
        <dbReference type="Proteomes" id="UP001317705"/>
    </source>
</evidence>
<feature type="domain" description="Histidine kinase/HSP90-like ATPase" evidence="2">
    <location>
        <begin position="7"/>
        <end position="130"/>
    </location>
</feature>
<dbReference type="Gene3D" id="3.30.565.10">
    <property type="entry name" value="Histidine kinase-like ATPase, C-terminal domain"/>
    <property type="match status" value="1"/>
</dbReference>
<organism evidence="3 4">
    <name type="scientific">Geotalea uraniireducens</name>
    <dbReference type="NCBI Taxonomy" id="351604"/>
    <lineage>
        <taxon>Bacteria</taxon>
        <taxon>Pseudomonadati</taxon>
        <taxon>Thermodesulfobacteriota</taxon>
        <taxon>Desulfuromonadia</taxon>
        <taxon>Geobacterales</taxon>
        <taxon>Geobacteraceae</taxon>
        <taxon>Geotalea</taxon>
    </lineage>
</organism>
<dbReference type="PANTHER" id="PTHR35526:SF6">
    <property type="entry name" value="SLR1861 PROTEIN"/>
    <property type="match status" value="1"/>
</dbReference>
<evidence type="ECO:0000313" key="3">
    <source>
        <dbReference type="EMBL" id="BDV42173.1"/>
    </source>
</evidence>
<dbReference type="Pfam" id="PF13581">
    <property type="entry name" value="HATPase_c_2"/>
    <property type="match status" value="1"/>
</dbReference>
<evidence type="ECO:0000259" key="2">
    <source>
        <dbReference type="Pfam" id="PF13581"/>
    </source>
</evidence>
<gene>
    <name evidence="3" type="ORF">GURASL_10960</name>
</gene>
<keyword evidence="1" id="KW-0808">Transferase</keyword>
<keyword evidence="4" id="KW-1185">Reference proteome</keyword>
<dbReference type="RefSeq" id="WP_282002459.1">
    <property type="nucleotide sequence ID" value="NZ_AP027151.1"/>
</dbReference>
<dbReference type="SUPFAM" id="SSF55874">
    <property type="entry name" value="ATPase domain of HSP90 chaperone/DNA topoisomerase II/histidine kinase"/>
    <property type="match status" value="1"/>
</dbReference>
<dbReference type="InterPro" id="IPR050267">
    <property type="entry name" value="Anti-sigma-factor_SerPK"/>
</dbReference>
<dbReference type="Proteomes" id="UP001317705">
    <property type="component" value="Chromosome"/>
</dbReference>
<evidence type="ECO:0000256" key="1">
    <source>
        <dbReference type="ARBA" id="ARBA00022527"/>
    </source>
</evidence>
<reference evidence="3 4" key="1">
    <citation type="submission" date="2022-12" db="EMBL/GenBank/DDBJ databases">
        <title>Polyphasic characterization of Geotalea uranireducens NIT-SL11 newly isolated from a complex of sewage sludge and microbially reduced graphene oxide.</title>
        <authorList>
            <person name="Xie L."/>
            <person name="Yoshida N."/>
            <person name="Meng L."/>
        </authorList>
    </citation>
    <scope>NUCLEOTIDE SEQUENCE [LARGE SCALE GENOMIC DNA]</scope>
    <source>
        <strain evidence="3 4">NIT-SL11</strain>
    </source>
</reference>
<accession>A0ABM8EIE0</accession>
<dbReference type="PANTHER" id="PTHR35526">
    <property type="entry name" value="ANTI-SIGMA-F FACTOR RSBW-RELATED"/>
    <property type="match status" value="1"/>
</dbReference>
<dbReference type="InterPro" id="IPR036890">
    <property type="entry name" value="HATPase_C_sf"/>
</dbReference>
<proteinExistence type="predicted"/>
<sequence length="145" mass="15665">METLIVPDTLDSLAKIGDYVKRAAAAAGLDSKAAYNLRLAVDEFATNIILHGYQEAGLSGEVVIRGEMADNALTIIIEDTGAAFDPRSLKLPEAEELARPIEEREPGGLGIFLALNGVDDFNYERDGDRNRNIFVMRRKGAGAEG</sequence>
<keyword evidence="1" id="KW-0723">Serine/threonine-protein kinase</keyword>
<keyword evidence="1" id="KW-0418">Kinase</keyword>